<dbReference type="InterPro" id="IPR004147">
    <property type="entry name" value="ABC1_dom"/>
</dbReference>
<feature type="transmembrane region" description="Helical" evidence="2">
    <location>
        <begin position="506"/>
        <end position="525"/>
    </location>
</feature>
<dbReference type="InterPro" id="IPR050154">
    <property type="entry name" value="UbiB_kinase"/>
</dbReference>
<dbReference type="Proteomes" id="UP000637383">
    <property type="component" value="Unassembled WGS sequence"/>
</dbReference>
<evidence type="ECO:0000259" key="3">
    <source>
        <dbReference type="Pfam" id="PF03109"/>
    </source>
</evidence>
<keyword evidence="4" id="KW-0808">Transferase</keyword>
<name>A0ABR8KEI1_9NOSO</name>
<keyword evidence="5" id="KW-1185">Reference proteome</keyword>
<proteinExistence type="inferred from homology"/>
<dbReference type="CDD" id="cd05121">
    <property type="entry name" value="ABC1_ADCK3-like"/>
    <property type="match status" value="1"/>
</dbReference>
<protein>
    <submittedName>
        <fullName evidence="4">AarF/ABC1/UbiB kinase family protein</fullName>
    </submittedName>
</protein>
<comment type="caution">
    <text evidence="4">The sequence shown here is derived from an EMBL/GenBank/DDBJ whole genome shotgun (WGS) entry which is preliminary data.</text>
</comment>
<reference evidence="4 5" key="1">
    <citation type="journal article" date="2020" name="ISME J.">
        <title>Comparative genomics reveals insights into cyanobacterial evolution and habitat adaptation.</title>
        <authorList>
            <person name="Chen M.Y."/>
            <person name="Teng W.K."/>
            <person name="Zhao L."/>
            <person name="Hu C.X."/>
            <person name="Zhou Y.K."/>
            <person name="Han B.P."/>
            <person name="Song L.R."/>
            <person name="Shu W.S."/>
        </authorList>
    </citation>
    <scope>NUCLEOTIDE SEQUENCE [LARGE SCALE GENOMIC DNA]</scope>
    <source>
        <strain evidence="4 5">FACHB-159</strain>
    </source>
</reference>
<keyword evidence="4" id="KW-0418">Kinase</keyword>
<evidence type="ECO:0000256" key="2">
    <source>
        <dbReference type="SAM" id="Phobius"/>
    </source>
</evidence>
<keyword evidence="2" id="KW-0812">Transmembrane</keyword>
<keyword evidence="2" id="KW-1133">Transmembrane helix</keyword>
<sequence>MEQGYSDKAYRWNREKYSSRRRFVDIWSFVLTLLFKLWQYNKSWSYPGGVTEAKQTARRKTQAVWIRNTLLDLGPTFIKVGQLFSTRADIFPVEYVEELAKLQDKVPAFSYEQVESIIEQELGKKIPELFQNFEPIPLAAASLGQVHKAVLHSGEAVVVKVQRPGLKKLFEIDLQILKGITRYFQNHPKWGKGRDWLGIYEECCRILWEEIDYLNEGRNADTFRRNFRGYDWVKVPKIYWRYTTSRVLTLEYVPGIKISQYEALEAAGLDRKTIARQGAQAYLLQLLNSGFFHADPHPGNIAISPDGALIFYDFGMMGQIKSNIREGLMQTLFGIAQKDGDRVVQSLIDLGAIAPVDDMGPVRRSVQYMLDNFMDKPFENQSVAAISDDLYEIAYNQPFRFPATFTFVMRAFSTLEGVGKGLDPEFNFMEVAKPYAMQLMTDMNGSEGNSFLNELSRQAAQVSSTALGLPRRLEDTLEKLERGDMRLRVRSIETERLLRRQSNIQLSMSYALLISGFTLSATILVVKNFVWLALLPTLIAAGISVILIRLLLRLDRYDRMY</sequence>
<evidence type="ECO:0000313" key="5">
    <source>
        <dbReference type="Proteomes" id="UP000637383"/>
    </source>
</evidence>
<comment type="similarity">
    <text evidence="1">Belongs to the protein kinase superfamily. ADCK protein kinase family.</text>
</comment>
<organism evidence="4 5">
    <name type="scientific">Nostoc paludosum FACHB-159</name>
    <dbReference type="NCBI Taxonomy" id="2692908"/>
    <lineage>
        <taxon>Bacteria</taxon>
        <taxon>Bacillati</taxon>
        <taxon>Cyanobacteriota</taxon>
        <taxon>Cyanophyceae</taxon>
        <taxon>Nostocales</taxon>
        <taxon>Nostocaceae</taxon>
        <taxon>Nostoc</taxon>
    </lineage>
</organism>
<dbReference type="EMBL" id="JACJTU010000022">
    <property type="protein sequence ID" value="MBD2736507.1"/>
    <property type="molecule type" value="Genomic_DNA"/>
</dbReference>
<dbReference type="GO" id="GO:0016301">
    <property type="term" value="F:kinase activity"/>
    <property type="evidence" value="ECO:0007669"/>
    <property type="project" value="UniProtKB-KW"/>
</dbReference>
<evidence type="ECO:0000313" key="4">
    <source>
        <dbReference type="EMBL" id="MBD2736507.1"/>
    </source>
</evidence>
<keyword evidence="2" id="KW-0472">Membrane</keyword>
<dbReference type="PANTHER" id="PTHR10566">
    <property type="entry name" value="CHAPERONE-ACTIVITY OF BC1 COMPLEX CABC1 -RELATED"/>
    <property type="match status" value="1"/>
</dbReference>
<dbReference type="Pfam" id="PF03109">
    <property type="entry name" value="ABC1"/>
    <property type="match status" value="1"/>
</dbReference>
<dbReference type="InterPro" id="IPR011009">
    <property type="entry name" value="Kinase-like_dom_sf"/>
</dbReference>
<feature type="domain" description="ABC1 atypical kinase-like" evidence="3">
    <location>
        <begin position="101"/>
        <end position="346"/>
    </location>
</feature>
<gene>
    <name evidence="4" type="ORF">H6H03_21880</name>
</gene>
<dbReference type="SUPFAM" id="SSF56112">
    <property type="entry name" value="Protein kinase-like (PK-like)"/>
    <property type="match status" value="1"/>
</dbReference>
<accession>A0ABR8KEI1</accession>
<dbReference type="PANTHER" id="PTHR10566:SF113">
    <property type="entry name" value="PROTEIN ACTIVITY OF BC1 COMPLEX KINASE 7, CHLOROPLASTIC"/>
    <property type="match status" value="1"/>
</dbReference>
<evidence type="ECO:0000256" key="1">
    <source>
        <dbReference type="ARBA" id="ARBA00009670"/>
    </source>
</evidence>
<dbReference type="RefSeq" id="WP_190957136.1">
    <property type="nucleotide sequence ID" value="NZ_JACJTU010000022.1"/>
</dbReference>
<feature type="transmembrane region" description="Helical" evidence="2">
    <location>
        <begin position="531"/>
        <end position="552"/>
    </location>
</feature>